<proteinExistence type="predicted"/>
<evidence type="ECO:0000313" key="1">
    <source>
        <dbReference type="EMBL" id="KAI5653304.1"/>
    </source>
</evidence>
<comment type="caution">
    <text evidence="1">The sequence shown here is derived from an EMBL/GenBank/DDBJ whole genome shotgun (WGS) entry which is preliminary data.</text>
</comment>
<organism evidence="1 2">
    <name type="scientific">Catharanthus roseus</name>
    <name type="common">Madagascar periwinkle</name>
    <name type="synonym">Vinca rosea</name>
    <dbReference type="NCBI Taxonomy" id="4058"/>
    <lineage>
        <taxon>Eukaryota</taxon>
        <taxon>Viridiplantae</taxon>
        <taxon>Streptophyta</taxon>
        <taxon>Embryophyta</taxon>
        <taxon>Tracheophyta</taxon>
        <taxon>Spermatophyta</taxon>
        <taxon>Magnoliopsida</taxon>
        <taxon>eudicotyledons</taxon>
        <taxon>Gunneridae</taxon>
        <taxon>Pentapetalae</taxon>
        <taxon>asterids</taxon>
        <taxon>lamiids</taxon>
        <taxon>Gentianales</taxon>
        <taxon>Apocynaceae</taxon>
        <taxon>Rauvolfioideae</taxon>
        <taxon>Vinceae</taxon>
        <taxon>Catharanthinae</taxon>
        <taxon>Catharanthus</taxon>
    </lineage>
</organism>
<name>A0ACB9ZXR5_CATRO</name>
<dbReference type="Proteomes" id="UP001060085">
    <property type="component" value="Linkage Group LG07"/>
</dbReference>
<protein>
    <submittedName>
        <fullName evidence="1">Uncharacterized protein</fullName>
    </submittedName>
</protein>
<sequence length="123" mass="13470">MEATRFQSKKFPDGMGADGSVHYHCRHVIGEVGRPSATVNGRSRPTVGGRIHRFLVLCRVVPFVFPIFPFLSTLPIAPKKAVASSSKSKSKRARVEGTSPNPTPNVLLFPETSFGFFPGMARR</sequence>
<keyword evidence="2" id="KW-1185">Reference proteome</keyword>
<dbReference type="EMBL" id="CM044707">
    <property type="protein sequence ID" value="KAI5653304.1"/>
    <property type="molecule type" value="Genomic_DNA"/>
</dbReference>
<accession>A0ACB9ZXR5</accession>
<reference evidence="2" key="1">
    <citation type="journal article" date="2023" name="Nat. Plants">
        <title>Single-cell RNA sequencing provides a high-resolution roadmap for understanding the multicellular compartmentation of specialized metabolism.</title>
        <authorList>
            <person name="Sun S."/>
            <person name="Shen X."/>
            <person name="Li Y."/>
            <person name="Li Y."/>
            <person name="Wang S."/>
            <person name="Li R."/>
            <person name="Zhang H."/>
            <person name="Shen G."/>
            <person name="Guo B."/>
            <person name="Wei J."/>
            <person name="Xu J."/>
            <person name="St-Pierre B."/>
            <person name="Chen S."/>
            <person name="Sun C."/>
        </authorList>
    </citation>
    <scope>NUCLEOTIDE SEQUENCE [LARGE SCALE GENOMIC DNA]</scope>
</reference>
<evidence type="ECO:0000313" key="2">
    <source>
        <dbReference type="Proteomes" id="UP001060085"/>
    </source>
</evidence>
<gene>
    <name evidence="1" type="ORF">M9H77_30491</name>
</gene>